<keyword evidence="5" id="KW-1185">Reference proteome</keyword>
<dbReference type="EMBL" id="JBEGDP010000001">
    <property type="protein sequence ID" value="MEQ7845977.1"/>
    <property type="molecule type" value="Genomic_DNA"/>
</dbReference>
<protein>
    <submittedName>
        <fullName evidence="4">DUF305 domain-containing protein</fullName>
    </submittedName>
</protein>
<accession>A0ABV1NTZ4</accession>
<sequence length="230" mass="23384">MTRVVVLHRTSIAAAAAVLALGLAGCSSDDGAADTPEGGASDAPAGSPAAELPAGVDADDASFLTQMVPHHAQALTLVDLAQTRAASPAVLAAADRIAAGQGPEILEMAAWLDARGLPVPDESDLAEMTEAVSGDPAAGHEGHDMEGMEGMGAMPGMLGSDDLDALAAAEGVDFDRLFLTDMIRHHEGAVTMAEAVLADGSDQRVNEIATEISAGQTAEIERLEVLLDRL</sequence>
<feature type="signal peptide" evidence="2">
    <location>
        <begin position="1"/>
        <end position="32"/>
    </location>
</feature>
<dbReference type="Proteomes" id="UP001482520">
    <property type="component" value="Unassembled WGS sequence"/>
</dbReference>
<dbReference type="Gene3D" id="1.20.1260.10">
    <property type="match status" value="1"/>
</dbReference>
<feature type="region of interest" description="Disordered" evidence="1">
    <location>
        <begin position="29"/>
        <end position="54"/>
    </location>
</feature>
<dbReference type="RefSeq" id="WP_349803606.1">
    <property type="nucleotide sequence ID" value="NZ_JBEGDP010000001.1"/>
</dbReference>
<dbReference type="InterPro" id="IPR005183">
    <property type="entry name" value="DUF305_CopM-like"/>
</dbReference>
<keyword evidence="2" id="KW-0732">Signal</keyword>
<organism evidence="4 5">
    <name type="scientific">Nocardioides kribbensis</name>
    <dbReference type="NCBI Taxonomy" id="305517"/>
    <lineage>
        <taxon>Bacteria</taxon>
        <taxon>Bacillati</taxon>
        <taxon>Actinomycetota</taxon>
        <taxon>Actinomycetes</taxon>
        <taxon>Propionibacteriales</taxon>
        <taxon>Nocardioidaceae</taxon>
        <taxon>Nocardioides</taxon>
    </lineage>
</organism>
<dbReference type="PROSITE" id="PS51257">
    <property type="entry name" value="PROKAR_LIPOPROTEIN"/>
    <property type="match status" value="1"/>
</dbReference>
<feature type="domain" description="DUF305" evidence="3">
    <location>
        <begin position="60"/>
        <end position="226"/>
    </location>
</feature>
<name>A0ABV1NTZ4_9ACTN</name>
<evidence type="ECO:0000259" key="3">
    <source>
        <dbReference type="Pfam" id="PF03713"/>
    </source>
</evidence>
<dbReference type="PANTHER" id="PTHR36933">
    <property type="entry name" value="SLL0788 PROTEIN"/>
    <property type="match status" value="1"/>
</dbReference>
<dbReference type="InterPro" id="IPR012347">
    <property type="entry name" value="Ferritin-like"/>
</dbReference>
<evidence type="ECO:0000313" key="5">
    <source>
        <dbReference type="Proteomes" id="UP001482520"/>
    </source>
</evidence>
<dbReference type="Pfam" id="PF03713">
    <property type="entry name" value="DUF305"/>
    <property type="match status" value="1"/>
</dbReference>
<reference evidence="4 5" key="1">
    <citation type="submission" date="2024-02" db="EMBL/GenBank/DDBJ databases">
        <title>Full genome sequence of Nocardioides kribbensis.</title>
        <authorList>
            <person name="Poletto B.L."/>
            <person name="Silva G."/>
            <person name="Galante D."/>
            <person name="Campos K.R."/>
            <person name="Santos M.B.N."/>
            <person name="Sacchi C.T."/>
        </authorList>
    </citation>
    <scope>NUCLEOTIDE SEQUENCE [LARGE SCALE GENOMIC DNA]</scope>
    <source>
        <strain evidence="4 5">O4R</strain>
    </source>
</reference>
<dbReference type="PANTHER" id="PTHR36933:SF1">
    <property type="entry name" value="SLL0788 PROTEIN"/>
    <property type="match status" value="1"/>
</dbReference>
<feature type="compositionally biased region" description="Low complexity" evidence="1">
    <location>
        <begin position="36"/>
        <end position="51"/>
    </location>
</feature>
<gene>
    <name evidence="4" type="ORF">V6R90_01710</name>
</gene>
<evidence type="ECO:0000256" key="2">
    <source>
        <dbReference type="SAM" id="SignalP"/>
    </source>
</evidence>
<evidence type="ECO:0000256" key="1">
    <source>
        <dbReference type="SAM" id="MobiDB-lite"/>
    </source>
</evidence>
<proteinExistence type="predicted"/>
<evidence type="ECO:0000313" key="4">
    <source>
        <dbReference type="EMBL" id="MEQ7845977.1"/>
    </source>
</evidence>
<comment type="caution">
    <text evidence="4">The sequence shown here is derived from an EMBL/GenBank/DDBJ whole genome shotgun (WGS) entry which is preliminary data.</text>
</comment>
<feature type="chain" id="PRO_5047339925" evidence="2">
    <location>
        <begin position="33"/>
        <end position="230"/>
    </location>
</feature>